<feature type="non-terminal residue" evidence="1">
    <location>
        <position position="61"/>
    </location>
</feature>
<dbReference type="AlphaFoldDB" id="A0A0C9WH28"/>
<proteinExistence type="predicted"/>
<gene>
    <name evidence="1" type="ORF">K443DRAFT_686743</name>
</gene>
<evidence type="ECO:0000313" key="1">
    <source>
        <dbReference type="EMBL" id="KIJ90469.1"/>
    </source>
</evidence>
<keyword evidence="2" id="KW-1185">Reference proteome</keyword>
<reference evidence="1 2" key="1">
    <citation type="submission" date="2014-04" db="EMBL/GenBank/DDBJ databases">
        <authorList>
            <consortium name="DOE Joint Genome Institute"/>
            <person name="Kuo A."/>
            <person name="Kohler A."/>
            <person name="Nagy L.G."/>
            <person name="Floudas D."/>
            <person name="Copeland A."/>
            <person name="Barry K.W."/>
            <person name="Cichocki N."/>
            <person name="Veneault-Fourrey C."/>
            <person name="LaButti K."/>
            <person name="Lindquist E.A."/>
            <person name="Lipzen A."/>
            <person name="Lundell T."/>
            <person name="Morin E."/>
            <person name="Murat C."/>
            <person name="Sun H."/>
            <person name="Tunlid A."/>
            <person name="Henrissat B."/>
            <person name="Grigoriev I.V."/>
            <person name="Hibbett D.S."/>
            <person name="Martin F."/>
            <person name="Nordberg H.P."/>
            <person name="Cantor M.N."/>
            <person name="Hua S.X."/>
        </authorList>
    </citation>
    <scope>NUCLEOTIDE SEQUENCE [LARGE SCALE GENOMIC DNA]</scope>
    <source>
        <strain evidence="1 2">LaAM-08-1</strain>
    </source>
</reference>
<organism evidence="1 2">
    <name type="scientific">Laccaria amethystina LaAM-08-1</name>
    <dbReference type="NCBI Taxonomy" id="1095629"/>
    <lineage>
        <taxon>Eukaryota</taxon>
        <taxon>Fungi</taxon>
        <taxon>Dikarya</taxon>
        <taxon>Basidiomycota</taxon>
        <taxon>Agaricomycotina</taxon>
        <taxon>Agaricomycetes</taxon>
        <taxon>Agaricomycetidae</taxon>
        <taxon>Agaricales</taxon>
        <taxon>Agaricineae</taxon>
        <taxon>Hydnangiaceae</taxon>
        <taxon>Laccaria</taxon>
    </lineage>
</organism>
<dbReference type="HOGENOM" id="CLU_2928982_0_0_1"/>
<sequence>MQKGAVDGLASLAEMTTVVVVEDNVIDVDQSGVDQRFKLSFVVSFHDHQLPNFQGRTLWTS</sequence>
<name>A0A0C9WH28_9AGAR</name>
<accession>A0A0C9WH28</accession>
<evidence type="ECO:0000313" key="2">
    <source>
        <dbReference type="Proteomes" id="UP000054477"/>
    </source>
</evidence>
<protein>
    <submittedName>
        <fullName evidence="1">Uncharacterized protein</fullName>
    </submittedName>
</protein>
<reference evidence="2" key="2">
    <citation type="submission" date="2015-01" db="EMBL/GenBank/DDBJ databases">
        <title>Evolutionary Origins and Diversification of the Mycorrhizal Mutualists.</title>
        <authorList>
            <consortium name="DOE Joint Genome Institute"/>
            <consortium name="Mycorrhizal Genomics Consortium"/>
            <person name="Kohler A."/>
            <person name="Kuo A."/>
            <person name="Nagy L.G."/>
            <person name="Floudas D."/>
            <person name="Copeland A."/>
            <person name="Barry K.W."/>
            <person name="Cichocki N."/>
            <person name="Veneault-Fourrey C."/>
            <person name="LaButti K."/>
            <person name="Lindquist E.A."/>
            <person name="Lipzen A."/>
            <person name="Lundell T."/>
            <person name="Morin E."/>
            <person name="Murat C."/>
            <person name="Riley R."/>
            <person name="Ohm R."/>
            <person name="Sun H."/>
            <person name="Tunlid A."/>
            <person name="Henrissat B."/>
            <person name="Grigoriev I.V."/>
            <person name="Hibbett D.S."/>
            <person name="Martin F."/>
        </authorList>
    </citation>
    <scope>NUCLEOTIDE SEQUENCE [LARGE SCALE GENOMIC DNA]</scope>
    <source>
        <strain evidence="2">LaAM-08-1</strain>
    </source>
</reference>
<dbReference type="Proteomes" id="UP000054477">
    <property type="component" value="Unassembled WGS sequence"/>
</dbReference>
<dbReference type="EMBL" id="KN839180">
    <property type="protein sequence ID" value="KIJ90469.1"/>
    <property type="molecule type" value="Genomic_DNA"/>
</dbReference>